<dbReference type="GO" id="GO:0033619">
    <property type="term" value="P:membrane protein proteolysis"/>
    <property type="evidence" value="ECO:0007669"/>
    <property type="project" value="TreeGrafter"/>
</dbReference>
<dbReference type="InterPro" id="IPR007369">
    <property type="entry name" value="Peptidase_A22B_SPP"/>
</dbReference>
<feature type="compositionally biased region" description="Basic and acidic residues" evidence="3">
    <location>
        <begin position="793"/>
        <end position="803"/>
    </location>
</feature>
<dbReference type="GO" id="GO:0042500">
    <property type="term" value="F:aspartic endopeptidase activity, intramembrane cleaving"/>
    <property type="evidence" value="ECO:0007669"/>
    <property type="project" value="InterPro"/>
</dbReference>
<evidence type="ECO:0000313" key="6">
    <source>
        <dbReference type="EMBL" id="CAD8114468.1"/>
    </source>
</evidence>
<feature type="transmembrane region" description="Helical" evidence="4">
    <location>
        <begin position="246"/>
        <end position="263"/>
    </location>
</feature>
<dbReference type="Pfam" id="PF04258">
    <property type="entry name" value="Peptidase_A22B"/>
    <property type="match status" value="1"/>
</dbReference>
<name>A0A8S1QEZ4_9CILI</name>
<evidence type="ECO:0000256" key="1">
    <source>
        <dbReference type="ARBA" id="ARBA00004477"/>
    </source>
</evidence>
<evidence type="ECO:0000256" key="5">
    <source>
        <dbReference type="SAM" id="SignalP"/>
    </source>
</evidence>
<proteinExistence type="predicted"/>
<keyword evidence="5" id="KW-0732">Signal</keyword>
<keyword evidence="4" id="KW-0812">Transmembrane</keyword>
<organism evidence="6 7">
    <name type="scientific">Paramecium sonneborni</name>
    <dbReference type="NCBI Taxonomy" id="65129"/>
    <lineage>
        <taxon>Eukaryota</taxon>
        <taxon>Sar</taxon>
        <taxon>Alveolata</taxon>
        <taxon>Ciliophora</taxon>
        <taxon>Intramacronucleata</taxon>
        <taxon>Oligohymenophorea</taxon>
        <taxon>Peniculida</taxon>
        <taxon>Parameciidae</taxon>
        <taxon>Paramecium</taxon>
    </lineage>
</organism>
<feature type="compositionally biased region" description="Polar residues" evidence="3">
    <location>
        <begin position="768"/>
        <end position="792"/>
    </location>
</feature>
<evidence type="ECO:0000256" key="3">
    <source>
        <dbReference type="SAM" id="MobiDB-lite"/>
    </source>
</evidence>
<dbReference type="PANTHER" id="PTHR12174:SF23">
    <property type="entry name" value="MINOR HISTOCOMPATIBILITY ANTIGEN H13"/>
    <property type="match status" value="1"/>
</dbReference>
<comment type="caution">
    <text evidence="6">The sequence shown here is derived from an EMBL/GenBank/DDBJ whole genome shotgun (WGS) entry which is preliminary data.</text>
</comment>
<dbReference type="EMBL" id="CAJJDN010000106">
    <property type="protein sequence ID" value="CAD8114468.1"/>
    <property type="molecule type" value="Genomic_DNA"/>
</dbReference>
<keyword evidence="4" id="KW-1133">Transmembrane helix</keyword>
<keyword evidence="2" id="KW-0256">Endoplasmic reticulum</keyword>
<feature type="transmembrane region" description="Helical" evidence="4">
    <location>
        <begin position="413"/>
        <end position="430"/>
    </location>
</feature>
<feature type="compositionally biased region" description="Low complexity" evidence="3">
    <location>
        <begin position="747"/>
        <end position="764"/>
    </location>
</feature>
<dbReference type="GO" id="GO:0006465">
    <property type="term" value="P:signal peptide processing"/>
    <property type="evidence" value="ECO:0007669"/>
    <property type="project" value="TreeGrafter"/>
</dbReference>
<feature type="transmembrane region" description="Helical" evidence="4">
    <location>
        <begin position="269"/>
        <end position="294"/>
    </location>
</feature>
<gene>
    <name evidence="6" type="ORF">PSON_ATCC_30995.1.T1060025</name>
</gene>
<comment type="subcellular location">
    <subcellularLocation>
        <location evidence="1">Endoplasmic reticulum membrane</location>
        <topology evidence="1">Multi-pass membrane protein</topology>
    </subcellularLocation>
</comment>
<feature type="chain" id="PRO_5035916150" description="Transmembrane protein" evidence="5">
    <location>
        <begin position="20"/>
        <end position="837"/>
    </location>
</feature>
<keyword evidence="7" id="KW-1185">Reference proteome</keyword>
<accession>A0A8S1QEZ4</accession>
<protein>
    <recommendedName>
        <fullName evidence="8">Transmembrane protein</fullName>
    </recommendedName>
</protein>
<dbReference type="PANTHER" id="PTHR12174">
    <property type="entry name" value="SIGNAL PEPTIDE PEPTIDASE"/>
    <property type="match status" value="1"/>
</dbReference>
<evidence type="ECO:0000313" key="7">
    <source>
        <dbReference type="Proteomes" id="UP000692954"/>
    </source>
</evidence>
<dbReference type="GO" id="GO:0098553">
    <property type="term" value="C:lumenal side of endoplasmic reticulum membrane"/>
    <property type="evidence" value="ECO:0007669"/>
    <property type="project" value="TreeGrafter"/>
</dbReference>
<dbReference type="GO" id="GO:0098554">
    <property type="term" value="C:cytoplasmic side of endoplasmic reticulum membrane"/>
    <property type="evidence" value="ECO:0007669"/>
    <property type="project" value="TreeGrafter"/>
</dbReference>
<reference evidence="6" key="1">
    <citation type="submission" date="2021-01" db="EMBL/GenBank/DDBJ databases">
        <authorList>
            <consortium name="Genoscope - CEA"/>
            <person name="William W."/>
        </authorList>
    </citation>
    <scope>NUCLEOTIDE SEQUENCE</scope>
</reference>
<feature type="transmembrane region" description="Helical" evidence="4">
    <location>
        <begin position="358"/>
        <end position="379"/>
    </location>
</feature>
<feature type="transmembrane region" description="Helical" evidence="4">
    <location>
        <begin position="186"/>
        <end position="208"/>
    </location>
</feature>
<dbReference type="AlphaFoldDB" id="A0A8S1QEZ4"/>
<feature type="transmembrane region" description="Helical" evidence="4">
    <location>
        <begin position="306"/>
        <end position="326"/>
    </location>
</feature>
<feature type="signal peptide" evidence="5">
    <location>
        <begin position="1"/>
        <end position="19"/>
    </location>
</feature>
<feature type="transmembrane region" description="Helical" evidence="4">
    <location>
        <begin position="332"/>
        <end position="351"/>
    </location>
</feature>
<evidence type="ECO:0000256" key="2">
    <source>
        <dbReference type="ARBA" id="ARBA00022824"/>
    </source>
</evidence>
<evidence type="ECO:0008006" key="8">
    <source>
        <dbReference type="Google" id="ProtNLM"/>
    </source>
</evidence>
<dbReference type="Proteomes" id="UP000692954">
    <property type="component" value="Unassembled WGS sequence"/>
</dbReference>
<dbReference type="OrthoDB" id="294404at2759"/>
<evidence type="ECO:0000256" key="4">
    <source>
        <dbReference type="SAM" id="Phobius"/>
    </source>
</evidence>
<feature type="transmembrane region" description="Helical" evidence="4">
    <location>
        <begin position="442"/>
        <end position="464"/>
    </location>
</feature>
<sequence length="837" mass="97697">MFIYYLLTITLAALPKANLSIGPLLQSQYDDEDQDQIVYVNGKVHENFDLTSFPSLSCCPNNVTKFRVMNLNAQGPTIQRFNLPFYIENLGEEPLLIEWLNITEELSDQDIQIQLNYTTDQPIIFGFDNYLGLNITHLCYKKLNNDKYWSMKRVSLQFVGFDPVIFNYQFLCGKDYYPVRFDWSNIILIFFESVIILVLSMFGKIYAFKVVFITKKLKKELPQEKLDKIAQESSPFQGFSLSWSQALFYMILLLGALFISLQLQKKAEIPIQALAFALCVFCTIHFIDELFCAFRKQIPFFVKLIFYIRYCDIFALILGVGLFAIYMATEQIWILSNLISICILGSLIKLLKITSLKHCLLFFLPIMAMDIFCSIYLAINIRYEWDSLILRYFNTPLSAQIPYFRFIYKKKCAWVSIFNILFPGFFLGYVHRFDRLKKTFVYEIVSFFGLLIGLVLWVIIQFLISFPLPTSIFTEVLMVLTCTLIAFRRNELNLFWTGNFYDEILLNPFKNEMDKKSIKLISFFNIGVSQELKKKYALNSGVEETANAYEPFELVKANQNGDLKLDSILFEGLQSFQDIYSSPNQTFRNNDQILNKQQQNTIETQKQQDIQTGLKENKVTSTEDPIIQNKQSLNNQEIEPLIQNQNGTEFNNKINENPSIEQPQLNINTQNQKNQVEEQQEIIVQQNSESIDVQKQKSLGKAKITFIENKKLEEIILETPKIQSNNNEQDKKSIKNDIKIEDKEQQKVQQGIQNQNSNQQNKVDQVQEKQNLQQNNKVYSSPARQKYQVNTQKAKEPEVDRFKQKQQLRQQNDNFKKNLEFFQNQEKAGNFKAPAKK</sequence>
<keyword evidence="4" id="KW-0472">Membrane</keyword>
<feature type="region of interest" description="Disordered" evidence="3">
    <location>
        <begin position="745"/>
        <end position="837"/>
    </location>
</feature>